<gene>
    <name evidence="1" type="ORF">F511_47617</name>
</gene>
<dbReference type="EMBL" id="KV269207">
    <property type="protein sequence ID" value="KZT75358.1"/>
    <property type="molecule type" value="Genomic_DNA"/>
</dbReference>
<evidence type="ECO:0000313" key="1">
    <source>
        <dbReference type="EMBL" id="KZT75358.1"/>
    </source>
</evidence>
<organism evidence="1 2">
    <name type="scientific">Dorcoceras hygrometricum</name>
    <dbReference type="NCBI Taxonomy" id="472368"/>
    <lineage>
        <taxon>Eukaryota</taxon>
        <taxon>Viridiplantae</taxon>
        <taxon>Streptophyta</taxon>
        <taxon>Embryophyta</taxon>
        <taxon>Tracheophyta</taxon>
        <taxon>Spermatophyta</taxon>
        <taxon>Magnoliopsida</taxon>
        <taxon>eudicotyledons</taxon>
        <taxon>Gunneridae</taxon>
        <taxon>Pentapetalae</taxon>
        <taxon>asterids</taxon>
        <taxon>lamiids</taxon>
        <taxon>Lamiales</taxon>
        <taxon>Gesneriaceae</taxon>
        <taxon>Didymocarpoideae</taxon>
        <taxon>Trichosporeae</taxon>
        <taxon>Loxocarpinae</taxon>
        <taxon>Dorcoceras</taxon>
    </lineage>
</organism>
<protein>
    <submittedName>
        <fullName evidence="1">Uncharacterized protein</fullName>
    </submittedName>
</protein>
<reference evidence="1 2" key="1">
    <citation type="journal article" date="2015" name="Proc. Natl. Acad. Sci. U.S.A.">
        <title>The resurrection genome of Boea hygrometrica: A blueprint for survival of dehydration.</title>
        <authorList>
            <person name="Xiao L."/>
            <person name="Yang G."/>
            <person name="Zhang L."/>
            <person name="Yang X."/>
            <person name="Zhao S."/>
            <person name="Ji Z."/>
            <person name="Zhou Q."/>
            <person name="Hu M."/>
            <person name="Wang Y."/>
            <person name="Chen M."/>
            <person name="Xu Y."/>
            <person name="Jin H."/>
            <person name="Xiao X."/>
            <person name="Hu G."/>
            <person name="Bao F."/>
            <person name="Hu Y."/>
            <person name="Wan P."/>
            <person name="Li L."/>
            <person name="Deng X."/>
            <person name="Kuang T."/>
            <person name="Xiang C."/>
            <person name="Zhu J.K."/>
            <person name="Oliver M.J."/>
            <person name="He Y."/>
        </authorList>
    </citation>
    <scope>NUCLEOTIDE SEQUENCE [LARGE SCALE GENOMIC DNA]</scope>
    <source>
        <strain evidence="2">cv. XS01</strain>
    </source>
</reference>
<name>A0A2Z6ZWT6_9LAMI</name>
<sequence length="67" mass="7782">MGDAWRRCCELWSMAVRRPWSSDMRRSLRAAVRRAWRDVVRGRRAKFCVAPPPAAVAPAKLRRCRDG</sequence>
<proteinExistence type="predicted"/>
<dbReference type="AlphaFoldDB" id="A0A2Z6ZWT6"/>
<evidence type="ECO:0000313" key="2">
    <source>
        <dbReference type="Proteomes" id="UP000250235"/>
    </source>
</evidence>
<keyword evidence="2" id="KW-1185">Reference proteome</keyword>
<accession>A0A2Z6ZWT6</accession>
<dbReference type="Proteomes" id="UP000250235">
    <property type="component" value="Unassembled WGS sequence"/>
</dbReference>